<dbReference type="EMBL" id="CP040846">
    <property type="protein sequence ID" value="QDA31493.1"/>
    <property type="molecule type" value="Genomic_DNA"/>
</dbReference>
<organism evidence="2 3">
    <name type="scientific">Thermococcus indicus</name>
    <dbReference type="NCBI Taxonomy" id="2586643"/>
    <lineage>
        <taxon>Archaea</taxon>
        <taxon>Methanobacteriati</taxon>
        <taxon>Methanobacteriota</taxon>
        <taxon>Thermococci</taxon>
        <taxon>Thermococcales</taxon>
        <taxon>Thermococcaceae</taxon>
        <taxon>Thermococcus</taxon>
    </lineage>
</organism>
<dbReference type="KEGG" id="tic:FH039_07635"/>
<dbReference type="Gene3D" id="3.30.460.10">
    <property type="entry name" value="Beta Polymerase, domain 2"/>
    <property type="match status" value="1"/>
</dbReference>
<dbReference type="InterPro" id="IPR043519">
    <property type="entry name" value="NT_sf"/>
</dbReference>
<reference evidence="2 3" key="1">
    <citation type="submission" date="2019-06" db="EMBL/GenBank/DDBJ databases">
        <title>Thermococcus indicus sp. nov., a Fe(III)-reducing hyperthermophilic archaeon isolated from the Onnuri vent field of the Central Indian Ocean ridge.</title>
        <authorList>
            <person name="Lim J.K."/>
            <person name="Kim Y.J."/>
            <person name="Kwon K.K."/>
        </authorList>
    </citation>
    <scope>NUCLEOTIDE SEQUENCE [LARGE SCALE GENOMIC DNA]</scope>
    <source>
        <strain evidence="2 3">IOH1</strain>
    </source>
</reference>
<name>A0A4Y5SKS7_9EURY</name>
<dbReference type="GeneID" id="40475045"/>
<keyword evidence="3" id="KW-1185">Reference proteome</keyword>
<keyword evidence="2" id="KW-0808">Transferase</keyword>
<evidence type="ECO:0000313" key="2">
    <source>
        <dbReference type="EMBL" id="QDA31493.1"/>
    </source>
</evidence>
<dbReference type="CDD" id="cd05403">
    <property type="entry name" value="NT_KNTase_like"/>
    <property type="match status" value="1"/>
</dbReference>
<protein>
    <submittedName>
        <fullName evidence="2">Nucleotidyltransferase domain-containing protein</fullName>
    </submittedName>
</protein>
<dbReference type="Proteomes" id="UP000306007">
    <property type="component" value="Chromosome"/>
</dbReference>
<proteinExistence type="predicted"/>
<dbReference type="GO" id="GO:0016779">
    <property type="term" value="F:nucleotidyltransferase activity"/>
    <property type="evidence" value="ECO:0007669"/>
    <property type="project" value="InterPro"/>
</dbReference>
<dbReference type="AlphaFoldDB" id="A0A4Y5SKS7"/>
<feature type="domain" description="Polymerase nucleotidyl transferase" evidence="1">
    <location>
        <begin position="11"/>
        <end position="87"/>
    </location>
</feature>
<gene>
    <name evidence="2" type="ORF">FH039_07635</name>
</gene>
<dbReference type="PANTHER" id="PTHR33933">
    <property type="entry name" value="NUCLEOTIDYLTRANSFERASE"/>
    <property type="match status" value="1"/>
</dbReference>
<sequence>MSREIIRDVILKVSRQLGLEVNDIILFGSRARGDFRTDSDWDVLVVLSRPLKRKIELEAYKMIHRELLLKGIKVDVLFISSDELEKVKDDTGFVYYYALREGVKI</sequence>
<dbReference type="SUPFAM" id="SSF81301">
    <property type="entry name" value="Nucleotidyltransferase"/>
    <property type="match status" value="1"/>
</dbReference>
<dbReference type="RefSeq" id="WP_139680833.1">
    <property type="nucleotide sequence ID" value="NZ_CP040846.1"/>
</dbReference>
<dbReference type="InterPro" id="IPR052548">
    <property type="entry name" value="Type_VII_TA_antitoxin"/>
</dbReference>
<dbReference type="InterPro" id="IPR002934">
    <property type="entry name" value="Polymerase_NTP_transf_dom"/>
</dbReference>
<dbReference type="Pfam" id="PF01909">
    <property type="entry name" value="NTP_transf_2"/>
    <property type="match status" value="1"/>
</dbReference>
<dbReference type="OrthoDB" id="9287at2157"/>
<dbReference type="PANTHER" id="PTHR33933:SF3">
    <property type="entry name" value="PROTEIN ADENYLYLTRANSFERASE MJ0604-RELATED"/>
    <property type="match status" value="1"/>
</dbReference>
<accession>A0A4Y5SKS7</accession>
<evidence type="ECO:0000313" key="3">
    <source>
        <dbReference type="Proteomes" id="UP000306007"/>
    </source>
</evidence>
<evidence type="ECO:0000259" key="1">
    <source>
        <dbReference type="Pfam" id="PF01909"/>
    </source>
</evidence>